<proteinExistence type="predicted"/>
<gene>
    <name evidence="2" type="ORF">BOX17_04170</name>
</gene>
<dbReference type="GO" id="GO:0005886">
    <property type="term" value="C:plasma membrane"/>
    <property type="evidence" value="ECO:0007669"/>
    <property type="project" value="TreeGrafter"/>
</dbReference>
<dbReference type="PANTHER" id="PTHR35804:SF1">
    <property type="entry name" value="LYSINE EXPORTER LYSO"/>
    <property type="match status" value="1"/>
</dbReference>
<name>A0A1J0VDX1_9GAMM</name>
<feature type="transmembrane region" description="Helical" evidence="1">
    <location>
        <begin position="66"/>
        <end position="85"/>
    </location>
</feature>
<sequence>MLSGLLIVLLPLVLGYLVPVQDARLMALVNRGVNASIYVILLLMGVSLAGLDNLAGQLSRLGGQALLLFAVISACNLVALGWLSHRLGLTAGTSTVVAGAPTSKLAAMVGSLSLVGVVVAGVVIGLLLEWLAGSGLFGAAEALAEWVLYALLGLIGCQLRNSGMPLRQIVLNRFGLAIALTLGGSSLVGGLLSAPLLDLTWNEGLAMAAGFGWYSLSGILIGDQLGPLLGGVAFFNDLARELLAFVLIPLVIRRHAALAIGYGGATSMDFTLPVIQQHGGVACVPVAVVSGFILSLLSPPLILFLLSL</sequence>
<accession>A0A1J0VDX1</accession>
<feature type="transmembrane region" description="Helical" evidence="1">
    <location>
        <begin position="212"/>
        <end position="235"/>
    </location>
</feature>
<dbReference type="KEGG" id="hsi:BOX17_04170"/>
<evidence type="ECO:0000313" key="3">
    <source>
        <dbReference type="Proteomes" id="UP000181985"/>
    </source>
</evidence>
<keyword evidence="3" id="KW-1185">Reference proteome</keyword>
<dbReference type="Pfam" id="PF03956">
    <property type="entry name" value="Lys_export"/>
    <property type="match status" value="1"/>
</dbReference>
<keyword evidence="1" id="KW-0472">Membrane</keyword>
<keyword evidence="1" id="KW-1133">Transmembrane helix</keyword>
<dbReference type="InterPro" id="IPR005642">
    <property type="entry name" value="LysO"/>
</dbReference>
<protein>
    <recommendedName>
        <fullName evidence="4">Lysine exporter LysO family protein</fullName>
    </recommendedName>
</protein>
<dbReference type="GO" id="GO:0015661">
    <property type="term" value="F:L-lysine efflux transmembrane transporter activity"/>
    <property type="evidence" value="ECO:0007669"/>
    <property type="project" value="InterPro"/>
</dbReference>
<feature type="transmembrane region" description="Helical" evidence="1">
    <location>
        <begin position="35"/>
        <end position="54"/>
    </location>
</feature>
<feature type="transmembrane region" description="Helical" evidence="1">
    <location>
        <begin position="284"/>
        <end position="306"/>
    </location>
</feature>
<dbReference type="PANTHER" id="PTHR35804">
    <property type="entry name" value="LYSINE EXPORTER LYSO"/>
    <property type="match status" value="1"/>
</dbReference>
<evidence type="ECO:0000313" key="2">
    <source>
        <dbReference type="EMBL" id="APE30215.1"/>
    </source>
</evidence>
<dbReference type="OrthoDB" id="5451742at2"/>
<dbReference type="RefSeq" id="WP_071942201.1">
    <property type="nucleotide sequence ID" value="NZ_CP018139.1"/>
</dbReference>
<dbReference type="Proteomes" id="UP000181985">
    <property type="component" value="Chromosome"/>
</dbReference>
<feature type="transmembrane region" description="Helical" evidence="1">
    <location>
        <begin position="105"/>
        <end position="128"/>
    </location>
</feature>
<reference evidence="3" key="1">
    <citation type="submission" date="2016-11" db="EMBL/GenBank/DDBJ databases">
        <title>Halolamina sediminis sp. nov., an extremely halophilic archaeon isolated from solar salt.</title>
        <authorList>
            <person name="Koh H.-W."/>
            <person name="Rani S."/>
            <person name="Park S.-J."/>
        </authorList>
    </citation>
    <scope>NUCLEOTIDE SEQUENCE [LARGE SCALE GENOMIC DNA]</scope>
    <source>
        <strain evidence="3">Hb3</strain>
    </source>
</reference>
<evidence type="ECO:0000256" key="1">
    <source>
        <dbReference type="SAM" id="Phobius"/>
    </source>
</evidence>
<keyword evidence="1" id="KW-0812">Transmembrane</keyword>
<organism evidence="2 3">
    <name type="scientific">Halomonas aestuarii</name>
    <dbReference type="NCBI Taxonomy" id="1897729"/>
    <lineage>
        <taxon>Bacteria</taxon>
        <taxon>Pseudomonadati</taxon>
        <taxon>Pseudomonadota</taxon>
        <taxon>Gammaproteobacteria</taxon>
        <taxon>Oceanospirillales</taxon>
        <taxon>Halomonadaceae</taxon>
        <taxon>Halomonas</taxon>
    </lineage>
</organism>
<dbReference type="EMBL" id="CP018139">
    <property type="protein sequence ID" value="APE30215.1"/>
    <property type="molecule type" value="Genomic_DNA"/>
</dbReference>
<feature type="transmembrane region" description="Helical" evidence="1">
    <location>
        <begin position="242"/>
        <end position="264"/>
    </location>
</feature>
<dbReference type="AlphaFoldDB" id="A0A1J0VDX1"/>
<evidence type="ECO:0008006" key="4">
    <source>
        <dbReference type="Google" id="ProtNLM"/>
    </source>
</evidence>
<feature type="transmembrane region" description="Helical" evidence="1">
    <location>
        <begin position="170"/>
        <end position="192"/>
    </location>
</feature>